<reference evidence="1 2" key="1">
    <citation type="submission" date="2018-06" db="EMBL/GenBank/DDBJ databases">
        <authorList>
            <consortium name="Pathogen Informatics"/>
            <person name="Doyle S."/>
        </authorList>
    </citation>
    <scope>NUCLEOTIDE SEQUENCE [LARGE SCALE GENOMIC DNA]</scope>
    <source>
        <strain evidence="1 2">NCTC10699</strain>
    </source>
</reference>
<dbReference type="AlphaFoldDB" id="A0A379B3T4"/>
<keyword evidence="2" id="KW-1185">Reference proteome</keyword>
<name>A0A379B3T4_9PAST</name>
<gene>
    <name evidence="1" type="ORF">NCTC10699_00906</name>
</gene>
<evidence type="ECO:0000313" key="1">
    <source>
        <dbReference type="EMBL" id="SUB33293.1"/>
    </source>
</evidence>
<dbReference type="EMBL" id="UGSS01000002">
    <property type="protein sequence ID" value="SUB33293.1"/>
    <property type="molecule type" value="Genomic_DNA"/>
</dbReference>
<evidence type="ECO:0000313" key="2">
    <source>
        <dbReference type="Proteomes" id="UP000254280"/>
    </source>
</evidence>
<accession>A0A379B3T4</accession>
<dbReference type="InterPro" id="IPR013321">
    <property type="entry name" value="Arc_rbn_hlx_hlx"/>
</dbReference>
<dbReference type="Gene3D" id="1.10.1220.10">
    <property type="entry name" value="Met repressor-like"/>
    <property type="match status" value="1"/>
</dbReference>
<dbReference type="OrthoDB" id="6649590at2"/>
<organism evidence="1 2">
    <name type="scientific">[Pasteurella] mairii</name>
    <dbReference type="NCBI Taxonomy" id="757"/>
    <lineage>
        <taxon>Bacteria</taxon>
        <taxon>Pseudomonadati</taxon>
        <taxon>Pseudomonadota</taxon>
        <taxon>Gammaproteobacteria</taxon>
        <taxon>Pasteurellales</taxon>
        <taxon>Pasteurellaceae</taxon>
    </lineage>
</organism>
<protein>
    <submittedName>
        <fullName evidence="1">LexA regulated protein</fullName>
    </submittedName>
</protein>
<sequence>MGRPKSGLTLQELQAKSDKKRGVRLASFKLHEDILALLTQLSEQTGLSKTQVVTQALQQYAQNHRAK</sequence>
<proteinExistence type="predicted"/>
<dbReference type="Proteomes" id="UP000254280">
    <property type="component" value="Unassembled WGS sequence"/>
</dbReference>
<dbReference type="GO" id="GO:0006355">
    <property type="term" value="P:regulation of DNA-templated transcription"/>
    <property type="evidence" value="ECO:0007669"/>
    <property type="project" value="InterPro"/>
</dbReference>